<dbReference type="AlphaFoldDB" id="A6NSQ4"/>
<gene>
    <name evidence="1" type="ORF">BACCAP_01233</name>
</gene>
<dbReference type="Proteomes" id="UP000003639">
    <property type="component" value="Unassembled WGS sequence"/>
</dbReference>
<protein>
    <submittedName>
        <fullName evidence="1">Uncharacterized protein</fullName>
    </submittedName>
</protein>
<reference evidence="1 2" key="2">
    <citation type="submission" date="2007-06" db="EMBL/GenBank/DDBJ databases">
        <title>Draft genome sequence of Pseudoflavonifractor capillosus ATCC 29799.</title>
        <authorList>
            <person name="Sudarsanam P."/>
            <person name="Ley R."/>
            <person name="Guruge J."/>
            <person name="Turnbaugh P.J."/>
            <person name="Mahowald M."/>
            <person name="Liep D."/>
            <person name="Gordon J."/>
        </authorList>
    </citation>
    <scope>NUCLEOTIDE SEQUENCE [LARGE SCALE GENOMIC DNA]</scope>
    <source>
        <strain evidence="1 2">ATCC 29799</strain>
    </source>
</reference>
<evidence type="ECO:0000313" key="2">
    <source>
        <dbReference type="Proteomes" id="UP000003639"/>
    </source>
</evidence>
<sequence length="35" mass="4130">MRLVDTAGEVFGSRRRAVMMMLGESRMLWDGNNWR</sequence>
<reference evidence="1 2" key="1">
    <citation type="submission" date="2007-04" db="EMBL/GenBank/DDBJ databases">
        <authorList>
            <person name="Fulton L."/>
            <person name="Clifton S."/>
            <person name="Fulton B."/>
            <person name="Xu J."/>
            <person name="Minx P."/>
            <person name="Pepin K.H."/>
            <person name="Johnson M."/>
            <person name="Thiruvilangam P."/>
            <person name="Bhonagiri V."/>
            <person name="Nash W.E."/>
            <person name="Mardis E.R."/>
            <person name="Wilson R.K."/>
        </authorList>
    </citation>
    <scope>NUCLEOTIDE SEQUENCE [LARGE SCALE GENOMIC DNA]</scope>
    <source>
        <strain evidence="1 2">ATCC 29799</strain>
    </source>
</reference>
<proteinExistence type="predicted"/>
<organism evidence="1 2">
    <name type="scientific">Pseudoflavonifractor capillosus ATCC 29799</name>
    <dbReference type="NCBI Taxonomy" id="411467"/>
    <lineage>
        <taxon>Bacteria</taxon>
        <taxon>Bacillati</taxon>
        <taxon>Bacillota</taxon>
        <taxon>Clostridia</taxon>
        <taxon>Eubacteriales</taxon>
        <taxon>Oscillospiraceae</taxon>
        <taxon>Pseudoflavonifractor</taxon>
    </lineage>
</organism>
<comment type="caution">
    <text evidence="1">The sequence shown here is derived from an EMBL/GenBank/DDBJ whole genome shotgun (WGS) entry which is preliminary data.</text>
</comment>
<evidence type="ECO:0000313" key="1">
    <source>
        <dbReference type="EMBL" id="EDN00881.1"/>
    </source>
</evidence>
<accession>A6NSQ4</accession>
<keyword evidence="2" id="KW-1185">Reference proteome</keyword>
<dbReference type="EMBL" id="AAXG02000009">
    <property type="protein sequence ID" value="EDN00881.1"/>
    <property type="molecule type" value="Genomic_DNA"/>
</dbReference>
<name>A6NSQ4_9FIRM</name>